<comment type="caution">
    <text evidence="2">The sequence shown here is derived from an EMBL/GenBank/DDBJ whole genome shotgun (WGS) entry which is preliminary data.</text>
</comment>
<keyword evidence="1" id="KW-1133">Transmembrane helix</keyword>
<feature type="transmembrane region" description="Helical" evidence="1">
    <location>
        <begin position="53"/>
        <end position="75"/>
    </location>
</feature>
<feature type="transmembrane region" description="Helical" evidence="1">
    <location>
        <begin position="199"/>
        <end position="216"/>
    </location>
</feature>
<feature type="transmembrane region" description="Helical" evidence="1">
    <location>
        <begin position="108"/>
        <end position="129"/>
    </location>
</feature>
<dbReference type="AlphaFoldDB" id="A0A644ZXE1"/>
<name>A0A644ZXE1_9ZZZZ</name>
<feature type="transmembrane region" description="Helical" evidence="1">
    <location>
        <begin position="149"/>
        <end position="169"/>
    </location>
</feature>
<gene>
    <name evidence="2" type="ORF">SDC9_89976</name>
</gene>
<evidence type="ECO:0000313" key="2">
    <source>
        <dbReference type="EMBL" id="MPM43303.1"/>
    </source>
</evidence>
<sequence>MCPFCTNYFSKKLQVKKSYLTLQYKVLFKMKKEVDYLKDLMAIRSLMERSSRFMSLSGWAGVLAGIYALVGAYIAHSLFGFRPAELAGQAGFIGGETGLSRVQALESVIPVVWIALAVLLLSLGSAFYLTRRRAVKTKEPVGRAASARFIANLSMPLVSGGLLMLVLLFAGHVWLLIPLSLVFYGLAMFNAGNYTFRELKLLGAIEVVMGLFAALFPVASLLFWAAGFGLMHIIYGIVIHYKYQR</sequence>
<accession>A0A644ZXE1</accession>
<proteinExistence type="predicted"/>
<reference evidence="2" key="1">
    <citation type="submission" date="2019-08" db="EMBL/GenBank/DDBJ databases">
        <authorList>
            <person name="Kucharzyk K."/>
            <person name="Murdoch R.W."/>
            <person name="Higgins S."/>
            <person name="Loffler F."/>
        </authorList>
    </citation>
    <scope>NUCLEOTIDE SEQUENCE</scope>
</reference>
<feature type="transmembrane region" description="Helical" evidence="1">
    <location>
        <begin position="175"/>
        <end position="192"/>
    </location>
</feature>
<feature type="transmembrane region" description="Helical" evidence="1">
    <location>
        <begin position="222"/>
        <end position="241"/>
    </location>
</feature>
<organism evidence="2">
    <name type="scientific">bioreactor metagenome</name>
    <dbReference type="NCBI Taxonomy" id="1076179"/>
    <lineage>
        <taxon>unclassified sequences</taxon>
        <taxon>metagenomes</taxon>
        <taxon>ecological metagenomes</taxon>
    </lineage>
</organism>
<dbReference type="EMBL" id="VSSQ01010053">
    <property type="protein sequence ID" value="MPM43303.1"/>
    <property type="molecule type" value="Genomic_DNA"/>
</dbReference>
<keyword evidence="1" id="KW-0812">Transmembrane</keyword>
<protein>
    <submittedName>
        <fullName evidence="2">Uncharacterized protein</fullName>
    </submittedName>
</protein>
<evidence type="ECO:0000256" key="1">
    <source>
        <dbReference type="SAM" id="Phobius"/>
    </source>
</evidence>
<keyword evidence="1" id="KW-0472">Membrane</keyword>